<evidence type="ECO:0000313" key="6">
    <source>
        <dbReference type="Proteomes" id="UP000572540"/>
    </source>
</evidence>
<dbReference type="EMBL" id="JACCAU010000001">
    <property type="protein sequence ID" value="NYH14639.1"/>
    <property type="molecule type" value="Genomic_DNA"/>
</dbReference>
<gene>
    <name evidence="4" type="ORF">GGD40_006608</name>
    <name evidence="3" type="ORF">GGD41_001867</name>
</gene>
<feature type="region of interest" description="Disordered" evidence="1">
    <location>
        <begin position="1"/>
        <end position="20"/>
    </location>
</feature>
<evidence type="ECO:0000313" key="5">
    <source>
        <dbReference type="Proteomes" id="UP000540929"/>
    </source>
</evidence>
<dbReference type="EMBL" id="JACCAS010000002">
    <property type="protein sequence ID" value="NYH27037.1"/>
    <property type="molecule type" value="Genomic_DNA"/>
</dbReference>
<dbReference type="Proteomes" id="UP000540929">
    <property type="component" value="Unassembled WGS sequence"/>
</dbReference>
<dbReference type="PANTHER" id="PTHR21193:SF3">
    <property type="entry name" value="OXIDOREDUCTASE-LIKE DOMAIN-CONTAINING PROTEIN 1"/>
    <property type="match status" value="1"/>
</dbReference>
<dbReference type="InterPro" id="IPR039251">
    <property type="entry name" value="OXLD1"/>
</dbReference>
<feature type="compositionally biased region" description="Basic residues" evidence="1">
    <location>
        <begin position="71"/>
        <end position="82"/>
    </location>
</feature>
<organism evidence="4 5">
    <name type="scientific">Paraburkholderia bryophila</name>
    <dbReference type="NCBI Taxonomy" id="420952"/>
    <lineage>
        <taxon>Bacteria</taxon>
        <taxon>Pseudomonadati</taxon>
        <taxon>Pseudomonadota</taxon>
        <taxon>Betaproteobacteria</taxon>
        <taxon>Burkholderiales</taxon>
        <taxon>Burkholderiaceae</taxon>
        <taxon>Paraburkholderia</taxon>
    </lineage>
</organism>
<dbReference type="RefSeq" id="WP_179710068.1">
    <property type="nucleotide sequence ID" value="NZ_JACCAS010000002.1"/>
</dbReference>
<name>A0A7Z0BC10_9BURK</name>
<evidence type="ECO:0000256" key="1">
    <source>
        <dbReference type="SAM" id="MobiDB-lite"/>
    </source>
</evidence>
<dbReference type="InterPro" id="IPR019180">
    <property type="entry name" value="Oxidoreductase-like_N"/>
</dbReference>
<accession>A0A7Z0BC10</accession>
<evidence type="ECO:0000259" key="2">
    <source>
        <dbReference type="Pfam" id="PF09791"/>
    </source>
</evidence>
<comment type="caution">
    <text evidence="4">The sequence shown here is derived from an EMBL/GenBank/DDBJ whole genome shotgun (WGS) entry which is preliminary data.</text>
</comment>
<proteinExistence type="predicted"/>
<feature type="domain" description="Oxidoreductase-like" evidence="2">
    <location>
        <begin position="12"/>
        <end position="51"/>
    </location>
</feature>
<evidence type="ECO:0000313" key="4">
    <source>
        <dbReference type="EMBL" id="NYH27037.1"/>
    </source>
</evidence>
<protein>
    <recommendedName>
        <fullName evidence="2">Oxidoreductase-like domain-containing protein</fullName>
    </recommendedName>
</protein>
<reference evidence="5 6" key="1">
    <citation type="submission" date="2020-07" db="EMBL/GenBank/DDBJ databases">
        <title>Exploring microbial biodiversity for novel pathways involved in the catabolism of aromatic compounds derived from lignin.</title>
        <authorList>
            <person name="Elkins J."/>
        </authorList>
    </citation>
    <scope>NUCLEOTIDE SEQUENCE [LARGE SCALE GENOMIC DNA]</scope>
    <source>
        <strain evidence="3 6">H2C3B</strain>
        <strain evidence="4 5">H2C3C</strain>
    </source>
</reference>
<feature type="region of interest" description="Disordered" evidence="1">
    <location>
        <begin position="55"/>
        <end position="82"/>
    </location>
</feature>
<keyword evidence="5" id="KW-1185">Reference proteome</keyword>
<evidence type="ECO:0000313" key="3">
    <source>
        <dbReference type="EMBL" id="NYH14639.1"/>
    </source>
</evidence>
<sequence length="82" mass="9082">MSRATLSDDPQPAPPVQPDLDDCCHSGCNPCVFDLYDEALDRYQAALAQWQARQERQAAEASVPVQATPKRQSKPRQRRGSG</sequence>
<dbReference type="AlphaFoldDB" id="A0A7Z0BC10"/>
<dbReference type="Pfam" id="PF09791">
    <property type="entry name" value="Oxidored-like"/>
    <property type="match status" value="1"/>
</dbReference>
<dbReference type="PANTHER" id="PTHR21193">
    <property type="entry name" value="OXIDOREDUCTASE-LIKE DOMAIN-CONTAINING PROTEIN 1"/>
    <property type="match status" value="1"/>
</dbReference>
<dbReference type="Proteomes" id="UP000572540">
    <property type="component" value="Unassembled WGS sequence"/>
</dbReference>